<dbReference type="InterPro" id="IPR009080">
    <property type="entry name" value="tRNAsynth_Ia_anticodon-bd"/>
</dbReference>
<evidence type="ECO:0000256" key="11">
    <source>
        <dbReference type="ARBA" id="ARBA00022840"/>
    </source>
</evidence>
<feature type="binding site" evidence="16">
    <location>
        <position position="160"/>
    </location>
    <ligand>
        <name>Zn(2+)</name>
        <dbReference type="ChEBI" id="CHEBI:29105"/>
    </ligand>
</feature>
<evidence type="ECO:0000256" key="5">
    <source>
        <dbReference type="ARBA" id="ARBA00022490"/>
    </source>
</evidence>
<evidence type="ECO:0000256" key="15">
    <source>
        <dbReference type="ARBA" id="ARBA00047364"/>
    </source>
</evidence>
<dbReference type="NCBIfam" id="NF001100">
    <property type="entry name" value="PRK00133.1"/>
    <property type="match status" value="1"/>
</dbReference>
<dbReference type="InterPro" id="IPR041872">
    <property type="entry name" value="Anticodon_Met"/>
</dbReference>
<evidence type="ECO:0000256" key="2">
    <source>
        <dbReference type="ARBA" id="ARBA00004496"/>
    </source>
</evidence>
<dbReference type="PANTHER" id="PTHR45765">
    <property type="entry name" value="METHIONINE--TRNA LIGASE"/>
    <property type="match status" value="1"/>
</dbReference>
<feature type="binding site" evidence="16">
    <location>
        <position position="337"/>
    </location>
    <ligand>
        <name>ATP</name>
        <dbReference type="ChEBI" id="CHEBI:30616"/>
    </ligand>
</feature>
<proteinExistence type="inferred from homology"/>
<evidence type="ECO:0000256" key="9">
    <source>
        <dbReference type="ARBA" id="ARBA00022741"/>
    </source>
</evidence>
<dbReference type="InterPro" id="IPR023458">
    <property type="entry name" value="Met-tRNA_ligase_1"/>
</dbReference>
<dbReference type="SUPFAM" id="SSF47323">
    <property type="entry name" value="Anticodon-binding domain of a subclass of class I aminoacyl-tRNA synthetases"/>
    <property type="match status" value="1"/>
</dbReference>
<keyword evidence="6 16" id="KW-0820">tRNA-binding</keyword>
<feature type="domain" description="TRNA-binding" evidence="17">
    <location>
        <begin position="613"/>
        <end position="714"/>
    </location>
</feature>
<dbReference type="PROSITE" id="PS50886">
    <property type="entry name" value="TRBD"/>
    <property type="match status" value="1"/>
</dbReference>
<gene>
    <name evidence="16 18" type="primary">metG</name>
    <name evidence="18" type="ORF">J2I46_09465</name>
</gene>
<dbReference type="EC" id="6.1.1.10" evidence="16"/>
<dbReference type="Gene3D" id="2.40.50.140">
    <property type="entry name" value="Nucleic acid-binding proteins"/>
    <property type="match status" value="1"/>
</dbReference>
<dbReference type="HAMAP" id="MF_00098">
    <property type="entry name" value="Met_tRNA_synth_type1"/>
    <property type="match status" value="1"/>
</dbReference>
<dbReference type="SUPFAM" id="SSF52374">
    <property type="entry name" value="Nucleotidylyl transferase"/>
    <property type="match status" value="1"/>
</dbReference>
<dbReference type="Pfam" id="PF09334">
    <property type="entry name" value="tRNA-synt_1g"/>
    <property type="match status" value="1"/>
</dbReference>
<comment type="caution">
    <text evidence="18">The sequence shown here is derived from an EMBL/GenBank/DDBJ whole genome shotgun (WGS) entry which is preliminary data.</text>
</comment>
<evidence type="ECO:0000256" key="6">
    <source>
        <dbReference type="ARBA" id="ARBA00022555"/>
    </source>
</evidence>
<comment type="caution">
    <text evidence="16">Lacks conserved residue(s) required for the propagation of feature annotation.</text>
</comment>
<dbReference type="CDD" id="cd07957">
    <property type="entry name" value="Anticodon_Ia_Met"/>
    <property type="match status" value="1"/>
</dbReference>
<evidence type="ECO:0000256" key="14">
    <source>
        <dbReference type="ARBA" id="ARBA00023146"/>
    </source>
</evidence>
<accession>A0ABS3JHC1</accession>
<evidence type="ECO:0000256" key="16">
    <source>
        <dbReference type="HAMAP-Rule" id="MF_00098"/>
    </source>
</evidence>
<dbReference type="CDD" id="cd00814">
    <property type="entry name" value="MetRS_core"/>
    <property type="match status" value="1"/>
</dbReference>
<dbReference type="InterPro" id="IPR033911">
    <property type="entry name" value="MetRS_core"/>
</dbReference>
<evidence type="ECO:0000256" key="8">
    <source>
        <dbReference type="ARBA" id="ARBA00022723"/>
    </source>
</evidence>
<keyword evidence="8 16" id="KW-0479">Metal-binding</keyword>
<dbReference type="CDD" id="cd02800">
    <property type="entry name" value="tRNA_bind_EcMetRS_like"/>
    <property type="match status" value="1"/>
</dbReference>
<comment type="catalytic activity">
    <reaction evidence="15 16">
        <text>tRNA(Met) + L-methionine + ATP = L-methionyl-tRNA(Met) + AMP + diphosphate</text>
        <dbReference type="Rhea" id="RHEA:13481"/>
        <dbReference type="Rhea" id="RHEA-COMP:9667"/>
        <dbReference type="Rhea" id="RHEA-COMP:9698"/>
        <dbReference type="ChEBI" id="CHEBI:30616"/>
        <dbReference type="ChEBI" id="CHEBI:33019"/>
        <dbReference type="ChEBI" id="CHEBI:57844"/>
        <dbReference type="ChEBI" id="CHEBI:78442"/>
        <dbReference type="ChEBI" id="CHEBI:78530"/>
        <dbReference type="ChEBI" id="CHEBI:456215"/>
        <dbReference type="EC" id="6.1.1.10"/>
    </reaction>
</comment>
<dbReference type="Pfam" id="PF19303">
    <property type="entry name" value="Anticodon_3"/>
    <property type="match status" value="1"/>
</dbReference>
<dbReference type="InterPro" id="IPR015413">
    <property type="entry name" value="Methionyl/Leucyl_tRNA_Synth"/>
</dbReference>
<dbReference type="EMBL" id="JAFMYW010000002">
    <property type="protein sequence ID" value="MBO0948808.1"/>
    <property type="molecule type" value="Genomic_DNA"/>
</dbReference>
<dbReference type="Proteomes" id="UP000664628">
    <property type="component" value="Unassembled WGS sequence"/>
</dbReference>
<evidence type="ECO:0000256" key="7">
    <source>
        <dbReference type="ARBA" id="ARBA00022598"/>
    </source>
</evidence>
<dbReference type="GO" id="GO:0004825">
    <property type="term" value="F:methionine-tRNA ligase activity"/>
    <property type="evidence" value="ECO:0007669"/>
    <property type="project" value="UniProtKB-EC"/>
</dbReference>
<reference evidence="18 19" key="1">
    <citation type="submission" date="2021-03" db="EMBL/GenBank/DDBJ databases">
        <title>Fibrella sp. HMF5405 genome sequencing and assembly.</title>
        <authorList>
            <person name="Kang H."/>
            <person name="Kim H."/>
            <person name="Bae S."/>
            <person name="Joh K."/>
        </authorList>
    </citation>
    <scope>NUCLEOTIDE SEQUENCE [LARGE SCALE GENOMIC DNA]</scope>
    <source>
        <strain evidence="18 19">HMF5405</strain>
    </source>
</reference>
<keyword evidence="19" id="KW-1185">Reference proteome</keyword>
<evidence type="ECO:0000313" key="18">
    <source>
        <dbReference type="EMBL" id="MBO0948808.1"/>
    </source>
</evidence>
<organism evidence="18 19">
    <name type="scientific">Fibrella forsythiae</name>
    <dbReference type="NCBI Taxonomy" id="2817061"/>
    <lineage>
        <taxon>Bacteria</taxon>
        <taxon>Pseudomonadati</taxon>
        <taxon>Bacteroidota</taxon>
        <taxon>Cytophagia</taxon>
        <taxon>Cytophagales</taxon>
        <taxon>Spirosomataceae</taxon>
        <taxon>Fibrella</taxon>
    </lineage>
</organism>
<dbReference type="PRINTS" id="PR01041">
    <property type="entry name" value="TRNASYNTHMET"/>
</dbReference>
<evidence type="ECO:0000256" key="4">
    <source>
        <dbReference type="ARBA" id="ARBA00011738"/>
    </source>
</evidence>
<keyword evidence="14 16" id="KW-0030">Aminoacyl-tRNA synthetase</keyword>
<dbReference type="InterPro" id="IPR029038">
    <property type="entry name" value="MetRS_Zn"/>
</dbReference>
<dbReference type="Gene3D" id="1.10.730.10">
    <property type="entry name" value="Isoleucyl-tRNA Synthetase, Domain 1"/>
    <property type="match status" value="1"/>
</dbReference>
<keyword evidence="10 16" id="KW-0862">Zinc</keyword>
<dbReference type="NCBIfam" id="TIGR00398">
    <property type="entry name" value="metG"/>
    <property type="match status" value="1"/>
</dbReference>
<evidence type="ECO:0000256" key="12">
    <source>
        <dbReference type="ARBA" id="ARBA00022884"/>
    </source>
</evidence>
<evidence type="ECO:0000256" key="13">
    <source>
        <dbReference type="ARBA" id="ARBA00022917"/>
    </source>
</evidence>
<comment type="subcellular location">
    <subcellularLocation>
        <location evidence="2 16">Cytoplasm</location>
    </subcellularLocation>
</comment>
<evidence type="ECO:0000256" key="3">
    <source>
        <dbReference type="ARBA" id="ARBA00008258"/>
    </source>
</evidence>
<keyword evidence="12 16" id="KW-0694">RNA-binding</keyword>
<dbReference type="SUPFAM" id="SSF50249">
    <property type="entry name" value="Nucleic acid-binding proteins"/>
    <property type="match status" value="1"/>
</dbReference>
<dbReference type="RefSeq" id="WP_207328757.1">
    <property type="nucleotide sequence ID" value="NZ_JAFMYW010000002.1"/>
</dbReference>
<evidence type="ECO:0000256" key="10">
    <source>
        <dbReference type="ARBA" id="ARBA00022833"/>
    </source>
</evidence>
<comment type="subunit">
    <text evidence="4 16">Homodimer.</text>
</comment>
<keyword evidence="5 16" id="KW-0963">Cytoplasm</keyword>
<name>A0ABS3JHC1_9BACT</name>
<comment type="cofactor">
    <cofactor evidence="16">
        <name>Zn(2+)</name>
        <dbReference type="ChEBI" id="CHEBI:29105"/>
    </cofactor>
    <text evidence="16">Binds 1 zinc ion per subunit.</text>
</comment>
<sequence>MLENPQRYTVTAALIYANGPIHIGHLAGCYLPADIYVRYLRGTGRDVAFISGTDEHGVPITIKAKKEGITPQQVVDKYYTQIKDSFEQFGISFDIYSRTSNPVHHDTSQQFFTTLFDKGYFDEEVTEQYFDEVANQFLADRYIVGTCPVCANPNAYGDQCERCGTALSPNELIEPHSTLSGSKPVKRQTKNWNLPLDRMQPQIEQYVNSHTEWKTNVFGQCQSWLKEGLRPRAMTRDLEWGIKVPLADAEGKVLYVWFDAPIGYISMTKEWADQQGRDWELYWKDEKTKLVHFIGKDNIVFHCIIFPAMLMAEGSLILADNVPANEFMNLEGDKISTSRNWAVWLHEYLDELPGKQDVLRYVLAANAPETKDSEFTWKDFQTRNNSELVGIFGNFVNRAVVLTHKFNEGHVPAFSVPLDETQLAVDQVLMDELAQYPDRIGQAIEQYRFREALSLLMDVARLGNKYFAETEPWKVVKTDPQRANTILNLALQVAANLAILCEPFLPFTAQKLHAQLGLTEKLDWTNAGRTDLLVEGAPLAPAELLFAKLEDDFIQVQIDKLNKTKEMNSAENAGVPAAATPEANVPTDGTPEALEELALKTVPTLKEEITYDDFAKLDIRIGTITEAERVPKSDKLLKLQVNDGMGGRQILSGIARHFTPEELIGKQVTFLANLAPRKMMGQISQGMILMAEDADGALAMLPPHKEVWNGGTVS</sequence>
<dbReference type="InterPro" id="IPR014729">
    <property type="entry name" value="Rossmann-like_a/b/a_fold"/>
</dbReference>
<dbReference type="Gene3D" id="2.20.28.20">
    <property type="entry name" value="Methionyl-tRNA synthetase, Zn-domain"/>
    <property type="match status" value="1"/>
</dbReference>
<dbReference type="InterPro" id="IPR002547">
    <property type="entry name" value="tRNA-bd_dom"/>
</dbReference>
<dbReference type="Gene3D" id="3.40.50.620">
    <property type="entry name" value="HUPs"/>
    <property type="match status" value="1"/>
</dbReference>
<protein>
    <recommendedName>
        <fullName evidence="16">Methionine--tRNA ligase</fullName>
        <ecNumber evidence="16">6.1.1.10</ecNumber>
    </recommendedName>
    <alternativeName>
        <fullName evidence="16">Methionyl-tRNA synthetase</fullName>
        <shortName evidence="16">MetRS</shortName>
    </alternativeName>
</protein>
<evidence type="ECO:0000259" key="17">
    <source>
        <dbReference type="PROSITE" id="PS50886"/>
    </source>
</evidence>
<evidence type="ECO:0000313" key="19">
    <source>
        <dbReference type="Proteomes" id="UP000664628"/>
    </source>
</evidence>
<dbReference type="PANTHER" id="PTHR45765:SF1">
    <property type="entry name" value="METHIONINE--TRNA LIGASE, CYTOPLASMIC"/>
    <property type="match status" value="1"/>
</dbReference>
<dbReference type="InterPro" id="IPR012340">
    <property type="entry name" value="NA-bd_OB-fold"/>
</dbReference>
<comment type="function">
    <text evidence="1 16">Is required not only for elongation of protein synthesis but also for the initiation of all mRNA translation through initiator tRNA(fMet) aminoacylation.</text>
</comment>
<keyword evidence="11 16" id="KW-0067">ATP-binding</keyword>
<dbReference type="Pfam" id="PF01588">
    <property type="entry name" value="tRNA_bind"/>
    <property type="match status" value="1"/>
</dbReference>
<comment type="similarity">
    <text evidence="3 16">Belongs to the class-I aminoacyl-tRNA synthetase family. MetG type 1 subfamily.</text>
</comment>
<keyword evidence="9 16" id="KW-0547">Nucleotide-binding</keyword>
<dbReference type="NCBIfam" id="TIGR00399">
    <property type="entry name" value="metG_C_term"/>
    <property type="match status" value="1"/>
</dbReference>
<dbReference type="SUPFAM" id="SSF57770">
    <property type="entry name" value="Methionyl-tRNA synthetase (MetRS), Zn-domain"/>
    <property type="match status" value="1"/>
</dbReference>
<feature type="binding site" evidence="16">
    <location>
        <position position="150"/>
    </location>
    <ligand>
        <name>Zn(2+)</name>
        <dbReference type="ChEBI" id="CHEBI:29105"/>
    </ligand>
</feature>
<keyword evidence="7 16" id="KW-0436">Ligase</keyword>
<dbReference type="InterPro" id="IPR004495">
    <property type="entry name" value="Met-tRNA-synth_bsu_C"/>
</dbReference>
<feature type="binding site" evidence="16">
    <location>
        <position position="163"/>
    </location>
    <ligand>
        <name>Zn(2+)</name>
        <dbReference type="ChEBI" id="CHEBI:29105"/>
    </ligand>
</feature>
<feature type="binding site" evidence="16">
    <location>
        <position position="147"/>
    </location>
    <ligand>
        <name>Zn(2+)</name>
        <dbReference type="ChEBI" id="CHEBI:29105"/>
    </ligand>
</feature>
<feature type="short sequence motif" description="'KMSKS' region" evidence="16">
    <location>
        <begin position="334"/>
        <end position="338"/>
    </location>
</feature>
<evidence type="ECO:0000256" key="1">
    <source>
        <dbReference type="ARBA" id="ARBA00003314"/>
    </source>
</evidence>
<keyword evidence="13 16" id="KW-0648">Protein biosynthesis</keyword>
<dbReference type="InterPro" id="IPR014758">
    <property type="entry name" value="Met-tRNA_synth"/>
</dbReference>